<evidence type="ECO:0000259" key="1">
    <source>
        <dbReference type="Pfam" id="PF08421"/>
    </source>
</evidence>
<sequence length="370" mass="39016">MPVGRCRACTAVDPVVVLDLGTQPAADHFPLMTDPGPDAAFPLAMRLCRSCGLAQLDDDLSEADEPRAVEPEALRLQAAQAVGLVERAGLLTAARTVAEFGSPHGGSVVPLFTARGLTEVPGGPADVVFDSFGMMHEADQADAVGRRAARLAIEGTLLLQFHSLEAILRQGQWNALRHGHYAYYSLTSVVPLLAAVGLRVVTAWEFDLYGGTVLLAARRDGRPDAAVQRILEREAAAGVTDPAVSARLQQAVDLDASALHAHLSDQKRSGRTVFGYGAASRAVALLAVAGVDAELLAGVADASRAKQGRRMPGSGVPVISPEQLVAADPDEVLLLLPDLLPEVERNYPALAGRWRVHRVPEHSADDGLGT</sequence>
<dbReference type="RefSeq" id="WP_090475717.1">
    <property type="nucleotide sequence ID" value="NZ_LT629710.1"/>
</dbReference>
<keyword evidence="4" id="KW-1185">Reference proteome</keyword>
<evidence type="ECO:0000313" key="3">
    <source>
        <dbReference type="EMBL" id="SDO73478.1"/>
    </source>
</evidence>
<dbReference type="Pfam" id="PF08484">
    <property type="entry name" value="Methyltransf_14"/>
    <property type="match status" value="1"/>
</dbReference>
<proteinExistence type="predicted"/>
<dbReference type="Gene3D" id="6.20.50.110">
    <property type="entry name" value="Methyltransferase, zinc-binding domain"/>
    <property type="match status" value="1"/>
</dbReference>
<protein>
    <submittedName>
        <fullName evidence="3">Putative zinc binding domain-containing protein</fullName>
    </submittedName>
</protein>
<accession>A0A1H0LZ52</accession>
<dbReference type="OrthoDB" id="3637131at2"/>
<dbReference type="Gene3D" id="3.40.50.150">
    <property type="entry name" value="Vaccinia Virus protein VP39"/>
    <property type="match status" value="1"/>
</dbReference>
<dbReference type="Proteomes" id="UP000198741">
    <property type="component" value="Chromosome I"/>
</dbReference>
<name>A0A1H0LZ52_9ACTN</name>
<dbReference type="Gene3D" id="3.40.50.720">
    <property type="entry name" value="NAD(P)-binding Rossmann-like Domain"/>
    <property type="match status" value="1"/>
</dbReference>
<dbReference type="AlphaFoldDB" id="A0A1H0LZ52"/>
<feature type="domain" description="Methyltransferase putative zinc binding" evidence="1">
    <location>
        <begin position="6"/>
        <end position="59"/>
    </location>
</feature>
<dbReference type="InterPro" id="IPR029063">
    <property type="entry name" value="SAM-dependent_MTases_sf"/>
</dbReference>
<evidence type="ECO:0000259" key="2">
    <source>
        <dbReference type="Pfam" id="PF08484"/>
    </source>
</evidence>
<dbReference type="STRING" id="1090615.SAMN04515671_1868"/>
<feature type="domain" description="C-methyltransferase" evidence="2">
    <location>
        <begin position="209"/>
        <end position="345"/>
    </location>
</feature>
<dbReference type="InterPro" id="IPR038576">
    <property type="entry name" value="Methyltransf_Zn-bd_dom_put_sf"/>
</dbReference>
<dbReference type="InterPro" id="IPR013630">
    <property type="entry name" value="Methyltransf_Zn-bd_dom_put"/>
</dbReference>
<evidence type="ECO:0000313" key="4">
    <source>
        <dbReference type="Proteomes" id="UP000198741"/>
    </source>
</evidence>
<dbReference type="InterPro" id="IPR013691">
    <property type="entry name" value="MeTrfase_14"/>
</dbReference>
<dbReference type="Pfam" id="PF08421">
    <property type="entry name" value="Methyltransf_13"/>
    <property type="match status" value="1"/>
</dbReference>
<reference evidence="3 4" key="1">
    <citation type="submission" date="2016-10" db="EMBL/GenBank/DDBJ databases">
        <authorList>
            <person name="de Groot N.N."/>
        </authorList>
    </citation>
    <scope>NUCLEOTIDE SEQUENCE [LARGE SCALE GENOMIC DNA]</scope>
    <source>
        <strain evidence="4">P4-7,KCTC 19426,CECT 7604</strain>
    </source>
</reference>
<dbReference type="SUPFAM" id="SSF53335">
    <property type="entry name" value="S-adenosyl-L-methionine-dependent methyltransferases"/>
    <property type="match status" value="1"/>
</dbReference>
<gene>
    <name evidence="3" type="ORF">SAMN04515671_1868</name>
</gene>
<dbReference type="EMBL" id="LT629710">
    <property type="protein sequence ID" value="SDO73478.1"/>
    <property type="molecule type" value="Genomic_DNA"/>
</dbReference>
<organism evidence="3 4">
    <name type="scientific">Nakamurella panacisegetis</name>
    <dbReference type="NCBI Taxonomy" id="1090615"/>
    <lineage>
        <taxon>Bacteria</taxon>
        <taxon>Bacillati</taxon>
        <taxon>Actinomycetota</taxon>
        <taxon>Actinomycetes</taxon>
        <taxon>Nakamurellales</taxon>
        <taxon>Nakamurellaceae</taxon>
        <taxon>Nakamurella</taxon>
    </lineage>
</organism>